<dbReference type="PROSITE" id="PS00211">
    <property type="entry name" value="ABC_TRANSPORTER_1"/>
    <property type="match status" value="1"/>
</dbReference>
<dbReference type="RefSeq" id="XP_001835190.2">
    <property type="nucleotide sequence ID" value="XM_001835138.2"/>
</dbReference>
<comment type="similarity">
    <text evidence="2">Belongs to the ABC transporter superfamily. ABCC family. Conjugate transporter (TC 3.A.1.208) subfamily.</text>
</comment>
<dbReference type="PANTHER" id="PTHR24223:SF456">
    <property type="entry name" value="MULTIDRUG RESISTANCE-ASSOCIATED PROTEIN LETHAL(2)03659"/>
    <property type="match status" value="1"/>
</dbReference>
<dbReference type="PROSITE" id="PS50929">
    <property type="entry name" value="ABC_TM1F"/>
    <property type="match status" value="2"/>
</dbReference>
<feature type="compositionally biased region" description="Basic and acidic residues" evidence="9">
    <location>
        <begin position="494"/>
        <end position="515"/>
    </location>
</feature>
<keyword evidence="6" id="KW-0067">ATP-binding</keyword>
<feature type="transmembrane region" description="Helical" evidence="10">
    <location>
        <begin position="384"/>
        <end position="410"/>
    </location>
</feature>
<feature type="transmembrane region" description="Helical" evidence="10">
    <location>
        <begin position="285"/>
        <end position="304"/>
    </location>
</feature>
<dbReference type="OrthoDB" id="6500128at2759"/>
<feature type="transmembrane region" description="Helical" evidence="10">
    <location>
        <begin position="872"/>
        <end position="905"/>
    </location>
</feature>
<evidence type="ECO:0000256" key="7">
    <source>
        <dbReference type="ARBA" id="ARBA00022989"/>
    </source>
</evidence>
<sequence>MKIPNPFRRDPAPPAFGNGEPIPEDKANWLSVVAMHWLSPLLSVGYSRPLEKEDLWSLGDSRLTGNLADRVEERFYLRCEPNKRPKHLQEKLATLESLPPQTPEVSEKVDQDTEKQESKEDPPTAKEAKSPYDESLFKALHQVLFKEIWTSGFLGLACDTLRTTTPLLSKVLLEWLTASYFYSRASQSEREALGVQPRGIGYGIGLAFAMFVMQEAASLFGNHSIKISMAAGQSLRAGIIGSIVRKSLRLSGRARSEHTVGQIITMISTDGTNLEQFMAYAHQMWVSPIQLILGIGLLIGTLGYSALVGLGVIIISMPVQGILVKIFFNQRAKCIKITDKRVQLTNEVLQGIRLVKFYGWEGFYIQQIGQYRGQEVKTLRTSALALAALTCIFQFTPVLAAILSFITYSLTGHELDVATIFTALQLFNIIRIPLLVFPLVMSSLASALIALGRIGKFLSSEELQDPYLLQPDSKLAVDMDADFTWEALVKPEESKDDKKDDKVAEKESEKNGDSKKKGKGKKAKKGEADDKEALPSTSQDVAEEPKDSDSAKKEEDPPFELKNLRLTVPKGALVGIVGRVGSGKSSVLQAIIGEMRRTRGEVTVGGKIAYVPQVPWIQNATLRENIVFGQQDDEKRFRDVVTACNLDHDLQTLPYGEQTEIGEKGINLSGGQKARVSLARAAYSESDIVLLDDPLSAVDAYVGRSIMDNCILSGPLASRTRILVTHSLHVLHKMDFIYFVDHGTITEQGTYDDLMAQRGSFSRLIDEYGRSDSKAVQQTAGRTGAAQSAKSESTNGADKDVKDVLMQLEERSTGAVTSETYKTYLRFAGGVRWVAILVVLLAVGQAVQVGTNLWLGFWTADEIPAFDNGRYIAVYAGFGVADALFAFLLCFAFFAMGLVASLNLFRASLAGILHSPLAFFDTTPIGRIMSRLTKDIETLDNELAQIIYAFLSTFVSIFGVMALVFYTFPYLGIIFAPLSILYYIVARYYRFSSVETKRLDSILRSGLYAAVSEMLTGLSTIRAYGIQDRSTNSANQGLDMQNRAFYMVITIQRWLGLRLDLFGNILILGIALFAAGFREDVNPAKIGVVLTYTLNITLVFSDMISQFAMNEQNMNAVERVVHYADLPPEGARETPQDPPPSWPTDGVVKFNNVKLAYREGLPLVLKGVSFDVRPREKVGIVGRTGAGKSSLLHALFRTVKLAEGSIEIDGVPIDQVGLETLRTRLALVPQDSTLFLGTLRENLDPQGQRTDAELIAALQRAWLLPQAGTSDPVAEAKFSLDSIIGNEGSNYSTGEKQLLSLCRALARNSKIIVLDEATSNVDLETDAKLQRTIQKEFADATVLCIAHRLNTIAYYDRILVMDDGRVAEFDTVLNLFDKEDSIFRSLCDEANLSRADILRIREEQKGVLQESSSA</sequence>
<protein>
    <submittedName>
        <fullName evidence="13">Cadmium ion transporter</fullName>
    </submittedName>
</protein>
<name>A8NNS4_COPC7</name>
<feature type="domain" description="ABC transporter" evidence="11">
    <location>
        <begin position="545"/>
        <end position="767"/>
    </location>
</feature>
<evidence type="ECO:0000256" key="9">
    <source>
        <dbReference type="SAM" id="MobiDB-lite"/>
    </source>
</evidence>
<dbReference type="EMBL" id="AACS02000012">
    <property type="protein sequence ID" value="EAU86674.2"/>
    <property type="molecule type" value="Genomic_DNA"/>
</dbReference>
<dbReference type="GO" id="GO:0016020">
    <property type="term" value="C:membrane"/>
    <property type="evidence" value="ECO:0007669"/>
    <property type="project" value="UniProtKB-SubCell"/>
</dbReference>
<dbReference type="CDD" id="cd03250">
    <property type="entry name" value="ABCC_MRP_domain1"/>
    <property type="match status" value="1"/>
</dbReference>
<dbReference type="FunFam" id="3.40.50.300:FF:000565">
    <property type="entry name" value="ABC bile acid transporter"/>
    <property type="match status" value="1"/>
</dbReference>
<dbReference type="Pfam" id="PF00005">
    <property type="entry name" value="ABC_tran"/>
    <property type="match status" value="2"/>
</dbReference>
<keyword evidence="5" id="KW-0547">Nucleotide-binding</keyword>
<keyword evidence="4 10" id="KW-0812">Transmembrane</keyword>
<dbReference type="HOGENOM" id="CLU_000604_27_1_1"/>
<comment type="caution">
    <text evidence="13">The sequence shown here is derived from an EMBL/GenBank/DDBJ whole genome shotgun (WGS) entry which is preliminary data.</text>
</comment>
<dbReference type="KEGG" id="cci:CC1G_07332"/>
<dbReference type="InterPro" id="IPR036640">
    <property type="entry name" value="ABC1_TM_sf"/>
</dbReference>
<evidence type="ECO:0000259" key="11">
    <source>
        <dbReference type="PROSITE" id="PS50893"/>
    </source>
</evidence>
<dbReference type="InterPro" id="IPR003593">
    <property type="entry name" value="AAA+_ATPase"/>
</dbReference>
<dbReference type="InterPro" id="IPR027417">
    <property type="entry name" value="P-loop_NTPase"/>
</dbReference>
<accession>A8NNS4</accession>
<evidence type="ECO:0000313" key="14">
    <source>
        <dbReference type="Proteomes" id="UP000001861"/>
    </source>
</evidence>
<dbReference type="InterPro" id="IPR050173">
    <property type="entry name" value="ABC_transporter_C-like"/>
</dbReference>
<evidence type="ECO:0000256" key="4">
    <source>
        <dbReference type="ARBA" id="ARBA00022692"/>
    </source>
</evidence>
<evidence type="ECO:0000259" key="12">
    <source>
        <dbReference type="PROSITE" id="PS50929"/>
    </source>
</evidence>
<feature type="transmembrane region" description="Helical" evidence="10">
    <location>
        <begin position="430"/>
        <end position="451"/>
    </location>
</feature>
<evidence type="ECO:0000256" key="3">
    <source>
        <dbReference type="ARBA" id="ARBA00022448"/>
    </source>
</evidence>
<keyword evidence="7 10" id="KW-1133">Transmembrane helix</keyword>
<feature type="transmembrane region" description="Helical" evidence="10">
    <location>
        <begin position="833"/>
        <end position="860"/>
    </location>
</feature>
<reference evidence="13 14" key="1">
    <citation type="journal article" date="2010" name="Proc. Natl. Acad. Sci. U.S.A.">
        <title>Insights into evolution of multicellular fungi from the assembled chromosomes of the mushroom Coprinopsis cinerea (Coprinus cinereus).</title>
        <authorList>
            <person name="Stajich J.E."/>
            <person name="Wilke S.K."/>
            <person name="Ahren D."/>
            <person name="Au C.H."/>
            <person name="Birren B.W."/>
            <person name="Borodovsky M."/>
            <person name="Burns C."/>
            <person name="Canback B."/>
            <person name="Casselton L.A."/>
            <person name="Cheng C.K."/>
            <person name="Deng J."/>
            <person name="Dietrich F.S."/>
            <person name="Fargo D.C."/>
            <person name="Farman M.L."/>
            <person name="Gathman A.C."/>
            <person name="Goldberg J."/>
            <person name="Guigo R."/>
            <person name="Hoegger P.J."/>
            <person name="Hooker J.B."/>
            <person name="Huggins A."/>
            <person name="James T.Y."/>
            <person name="Kamada T."/>
            <person name="Kilaru S."/>
            <person name="Kodira C."/>
            <person name="Kues U."/>
            <person name="Kupfer D."/>
            <person name="Kwan H.S."/>
            <person name="Lomsadze A."/>
            <person name="Li W."/>
            <person name="Lilly W.W."/>
            <person name="Ma L.J."/>
            <person name="Mackey A.J."/>
            <person name="Manning G."/>
            <person name="Martin F."/>
            <person name="Muraguchi H."/>
            <person name="Natvig D.O."/>
            <person name="Palmerini H."/>
            <person name="Ramesh M.A."/>
            <person name="Rehmeyer C.J."/>
            <person name="Roe B.A."/>
            <person name="Shenoy N."/>
            <person name="Stanke M."/>
            <person name="Ter-Hovhannisyan V."/>
            <person name="Tunlid A."/>
            <person name="Velagapudi R."/>
            <person name="Vision T.J."/>
            <person name="Zeng Q."/>
            <person name="Zolan M.E."/>
            <person name="Pukkila P.J."/>
        </authorList>
    </citation>
    <scope>NUCLEOTIDE SEQUENCE [LARGE SCALE GENOMIC DNA]</scope>
    <source>
        <strain evidence="14">Okayama-7 / 130 / ATCC MYA-4618 / FGSC 9003</strain>
    </source>
</reference>
<dbReference type="SMART" id="SM00382">
    <property type="entry name" value="AAA"/>
    <property type="match status" value="2"/>
</dbReference>
<evidence type="ECO:0000256" key="10">
    <source>
        <dbReference type="SAM" id="Phobius"/>
    </source>
</evidence>
<evidence type="ECO:0000256" key="6">
    <source>
        <dbReference type="ARBA" id="ARBA00022840"/>
    </source>
</evidence>
<dbReference type="InterPro" id="IPR003439">
    <property type="entry name" value="ABC_transporter-like_ATP-bd"/>
</dbReference>
<feature type="region of interest" description="Disordered" evidence="9">
    <location>
        <begin position="494"/>
        <end position="562"/>
    </location>
</feature>
<feature type="compositionally biased region" description="Basic and acidic residues" evidence="9">
    <location>
        <begin position="105"/>
        <end position="130"/>
    </location>
</feature>
<feature type="transmembrane region" description="Helical" evidence="10">
    <location>
        <begin position="946"/>
        <end position="964"/>
    </location>
</feature>
<organism evidence="13 14">
    <name type="scientific">Coprinopsis cinerea (strain Okayama-7 / 130 / ATCC MYA-4618 / FGSC 9003)</name>
    <name type="common">Inky cap fungus</name>
    <name type="synonym">Hormographiella aspergillata</name>
    <dbReference type="NCBI Taxonomy" id="240176"/>
    <lineage>
        <taxon>Eukaryota</taxon>
        <taxon>Fungi</taxon>
        <taxon>Dikarya</taxon>
        <taxon>Basidiomycota</taxon>
        <taxon>Agaricomycotina</taxon>
        <taxon>Agaricomycetes</taxon>
        <taxon>Agaricomycetidae</taxon>
        <taxon>Agaricales</taxon>
        <taxon>Agaricineae</taxon>
        <taxon>Psathyrellaceae</taxon>
        <taxon>Coprinopsis</taxon>
    </lineage>
</organism>
<dbReference type="GO" id="GO:0140359">
    <property type="term" value="F:ABC-type transporter activity"/>
    <property type="evidence" value="ECO:0007669"/>
    <property type="project" value="InterPro"/>
</dbReference>
<dbReference type="CDD" id="cd03244">
    <property type="entry name" value="ABCC_MRP_domain2"/>
    <property type="match status" value="1"/>
</dbReference>
<dbReference type="PANTHER" id="PTHR24223">
    <property type="entry name" value="ATP-BINDING CASSETTE SUB-FAMILY C"/>
    <property type="match status" value="1"/>
</dbReference>
<dbReference type="VEuPathDB" id="FungiDB:CC1G_07332"/>
<keyword evidence="14" id="KW-1185">Reference proteome</keyword>
<dbReference type="InParanoid" id="A8NNS4"/>
<keyword evidence="8 10" id="KW-0472">Membrane</keyword>
<evidence type="ECO:0000256" key="2">
    <source>
        <dbReference type="ARBA" id="ARBA00009726"/>
    </source>
</evidence>
<dbReference type="eggNOG" id="KOG0054">
    <property type="taxonomic scope" value="Eukaryota"/>
</dbReference>
<comment type="subcellular location">
    <subcellularLocation>
        <location evidence="1">Membrane</location>
        <topology evidence="1">Multi-pass membrane protein</topology>
    </subcellularLocation>
</comment>
<evidence type="ECO:0000256" key="8">
    <source>
        <dbReference type="ARBA" id="ARBA00023136"/>
    </source>
</evidence>
<feature type="domain" description="ABC transmembrane type-1" evidence="12">
    <location>
        <begin position="835"/>
        <end position="1109"/>
    </location>
</feature>
<feature type="compositionally biased region" description="Basic and acidic residues" evidence="9">
    <location>
        <begin position="543"/>
        <end position="556"/>
    </location>
</feature>
<feature type="transmembrane region" description="Helical" evidence="10">
    <location>
        <begin position="1061"/>
        <end position="1078"/>
    </location>
</feature>
<evidence type="ECO:0000313" key="13">
    <source>
        <dbReference type="EMBL" id="EAU86674.2"/>
    </source>
</evidence>
<dbReference type="GeneID" id="6011718"/>
<keyword evidence="3" id="KW-0813">Transport</keyword>
<dbReference type="SUPFAM" id="SSF52540">
    <property type="entry name" value="P-loop containing nucleoside triphosphate hydrolases"/>
    <property type="match status" value="2"/>
</dbReference>
<feature type="transmembrane region" description="Helical" evidence="10">
    <location>
        <begin position="310"/>
        <end position="328"/>
    </location>
</feature>
<evidence type="ECO:0000256" key="5">
    <source>
        <dbReference type="ARBA" id="ARBA00022741"/>
    </source>
</evidence>
<feature type="domain" description="ABC transmembrane type-1" evidence="12">
    <location>
        <begin position="149"/>
        <end position="446"/>
    </location>
</feature>
<dbReference type="InterPro" id="IPR011527">
    <property type="entry name" value="ABC1_TM_dom"/>
</dbReference>
<dbReference type="FunFam" id="3.40.50.300:FF:000997">
    <property type="entry name" value="Multidrug resistance-associated protein 1"/>
    <property type="match status" value="1"/>
</dbReference>
<dbReference type="CDD" id="cd18597">
    <property type="entry name" value="ABC_6TM_YOR1_D1_like"/>
    <property type="match status" value="1"/>
</dbReference>
<dbReference type="InterPro" id="IPR017871">
    <property type="entry name" value="ABC_transporter-like_CS"/>
</dbReference>
<dbReference type="Gene3D" id="1.20.1560.10">
    <property type="entry name" value="ABC transporter type 1, transmembrane domain"/>
    <property type="match status" value="2"/>
</dbReference>
<feature type="transmembrane region" description="Helical" evidence="10">
    <location>
        <begin position="970"/>
        <end position="989"/>
    </location>
</feature>
<dbReference type="FunFam" id="1.20.1560.10:FF:000082">
    <property type="entry name" value="ABC transporter, multidrug resistance associated protein"/>
    <property type="match status" value="1"/>
</dbReference>
<gene>
    <name evidence="13" type="ORF">CC1G_07332</name>
</gene>
<evidence type="ECO:0000256" key="1">
    <source>
        <dbReference type="ARBA" id="ARBA00004141"/>
    </source>
</evidence>
<dbReference type="PROSITE" id="PS50893">
    <property type="entry name" value="ABC_TRANSPORTER_2"/>
    <property type="match status" value="2"/>
</dbReference>
<dbReference type="GO" id="GO:0005524">
    <property type="term" value="F:ATP binding"/>
    <property type="evidence" value="ECO:0007669"/>
    <property type="project" value="UniProtKB-KW"/>
</dbReference>
<proteinExistence type="inferred from homology"/>
<dbReference type="CDD" id="cd18606">
    <property type="entry name" value="ABC_6TM_YOR1_D2_like"/>
    <property type="match status" value="1"/>
</dbReference>
<dbReference type="GO" id="GO:0016887">
    <property type="term" value="F:ATP hydrolysis activity"/>
    <property type="evidence" value="ECO:0007669"/>
    <property type="project" value="InterPro"/>
</dbReference>
<dbReference type="FunFam" id="1.20.1560.10:FF:000010">
    <property type="entry name" value="Multidrug resistance-associated ABC transporter"/>
    <property type="match status" value="1"/>
</dbReference>
<dbReference type="SUPFAM" id="SSF90123">
    <property type="entry name" value="ABC transporter transmembrane region"/>
    <property type="match status" value="2"/>
</dbReference>
<feature type="domain" description="ABC transporter" evidence="11">
    <location>
        <begin position="1148"/>
        <end position="1388"/>
    </location>
</feature>
<feature type="region of interest" description="Disordered" evidence="9">
    <location>
        <begin position="1"/>
        <end position="24"/>
    </location>
</feature>
<dbReference type="OMA" id="WLSFWPR"/>
<dbReference type="Gene3D" id="3.40.50.300">
    <property type="entry name" value="P-loop containing nucleotide triphosphate hydrolases"/>
    <property type="match status" value="2"/>
</dbReference>
<dbReference type="Pfam" id="PF00664">
    <property type="entry name" value="ABC_membrane"/>
    <property type="match status" value="2"/>
</dbReference>
<dbReference type="Proteomes" id="UP000001861">
    <property type="component" value="Unassembled WGS sequence"/>
</dbReference>
<feature type="region of interest" description="Disordered" evidence="9">
    <location>
        <begin position="93"/>
        <end position="130"/>
    </location>
</feature>